<proteinExistence type="predicted"/>
<gene>
    <name evidence="1" type="ORF">LCGC14_2857740</name>
</gene>
<protein>
    <submittedName>
        <fullName evidence="1">Uncharacterized protein</fullName>
    </submittedName>
</protein>
<organism evidence="1">
    <name type="scientific">marine sediment metagenome</name>
    <dbReference type="NCBI Taxonomy" id="412755"/>
    <lineage>
        <taxon>unclassified sequences</taxon>
        <taxon>metagenomes</taxon>
        <taxon>ecological metagenomes</taxon>
    </lineage>
</organism>
<dbReference type="AlphaFoldDB" id="A0A0F9AEZ4"/>
<name>A0A0F9AEZ4_9ZZZZ</name>
<accession>A0A0F9AEZ4</accession>
<comment type="caution">
    <text evidence="1">The sequence shown here is derived from an EMBL/GenBank/DDBJ whole genome shotgun (WGS) entry which is preliminary data.</text>
</comment>
<sequence>MDRTEGEIRVRENYEYGGLIDEKGFEIIEITNMAINVNVPDNRHWGSYPNGFREISLEEADANSEHITALWNASKDMTTEQAVAYLKHGKAMVELIYSVIARGHFDKICKCSLCALERMARELLTRMEADNGK</sequence>
<reference evidence="1" key="1">
    <citation type="journal article" date="2015" name="Nature">
        <title>Complex archaea that bridge the gap between prokaryotes and eukaryotes.</title>
        <authorList>
            <person name="Spang A."/>
            <person name="Saw J.H."/>
            <person name="Jorgensen S.L."/>
            <person name="Zaremba-Niedzwiedzka K."/>
            <person name="Martijn J."/>
            <person name="Lind A.E."/>
            <person name="van Eijk R."/>
            <person name="Schleper C."/>
            <person name="Guy L."/>
            <person name="Ettema T.J."/>
        </authorList>
    </citation>
    <scope>NUCLEOTIDE SEQUENCE</scope>
</reference>
<dbReference type="EMBL" id="LAZR01055154">
    <property type="protein sequence ID" value="KKK77024.1"/>
    <property type="molecule type" value="Genomic_DNA"/>
</dbReference>
<evidence type="ECO:0000313" key="1">
    <source>
        <dbReference type="EMBL" id="KKK77024.1"/>
    </source>
</evidence>